<dbReference type="EMBL" id="FMHZ01000002">
    <property type="protein sequence ID" value="SCL44506.1"/>
    <property type="molecule type" value="Genomic_DNA"/>
</dbReference>
<dbReference type="Pfam" id="PF19692">
    <property type="entry name" value="DUF6193"/>
    <property type="match status" value="1"/>
</dbReference>
<dbReference type="InterPro" id="IPR045682">
    <property type="entry name" value="DUF6193"/>
</dbReference>
<evidence type="ECO:0000313" key="2">
    <source>
        <dbReference type="Proteomes" id="UP000199001"/>
    </source>
</evidence>
<accession>A0A1C6TRS5</accession>
<dbReference type="Proteomes" id="UP000199001">
    <property type="component" value="Unassembled WGS sequence"/>
</dbReference>
<dbReference type="AlphaFoldDB" id="A0A1C6TRS5"/>
<dbReference type="OrthoDB" id="3378006at2"/>
<protein>
    <submittedName>
        <fullName evidence="1">Uncharacterized protein</fullName>
    </submittedName>
</protein>
<reference evidence="2" key="1">
    <citation type="submission" date="2016-06" db="EMBL/GenBank/DDBJ databases">
        <authorList>
            <person name="Varghese N."/>
            <person name="Submissions Spin"/>
        </authorList>
    </citation>
    <scope>NUCLEOTIDE SEQUENCE [LARGE SCALE GENOMIC DNA]</scope>
    <source>
        <strain evidence="2">DSM 43903</strain>
    </source>
</reference>
<proteinExistence type="predicted"/>
<name>A0A1C6TRS5_9ACTN</name>
<dbReference type="RefSeq" id="WP_091094718.1">
    <property type="nucleotide sequence ID" value="NZ_FMHZ01000002.1"/>
</dbReference>
<gene>
    <name evidence="1" type="ORF">GA0070606_0323</name>
</gene>
<evidence type="ECO:0000313" key="1">
    <source>
        <dbReference type="EMBL" id="SCL44506.1"/>
    </source>
</evidence>
<organism evidence="1 2">
    <name type="scientific">Micromonospora citrea</name>
    <dbReference type="NCBI Taxonomy" id="47855"/>
    <lineage>
        <taxon>Bacteria</taxon>
        <taxon>Bacillati</taxon>
        <taxon>Actinomycetota</taxon>
        <taxon>Actinomycetes</taxon>
        <taxon>Micromonosporales</taxon>
        <taxon>Micromonosporaceae</taxon>
        <taxon>Micromonospora</taxon>
    </lineage>
</organism>
<keyword evidence="2" id="KW-1185">Reference proteome</keyword>
<sequence>MSDQRGRAGPDPVPYPDIARAGDLRRALQGQFDAAGLACRARHVSSPGWRHVAARVVGVERDADVVTGIGERAFCLRLRARGVGMARGTTVELSGVAAAMHAWQSGVRLRQLVSAWPFLRTDGFAEAYERGDAEAIGHRWRQYHEDPSQARQLTRLRPFVAHAFREPRLRALLPYTSHRTLRFSRTVSLPYSDDCPFVEPLRDGRYLVRAADGRELGTADAAGGVALVLAALDASAGADDEFHVGRA</sequence>